<dbReference type="GO" id="GO:0008168">
    <property type="term" value="F:methyltransferase activity"/>
    <property type="evidence" value="ECO:0007669"/>
    <property type="project" value="UniProtKB-KW"/>
</dbReference>
<dbReference type="Pfam" id="PF08241">
    <property type="entry name" value="Methyltransf_11"/>
    <property type="match status" value="1"/>
</dbReference>
<organism evidence="2 3">
    <name type="scientific">Microbulbifer taiwanensis</name>
    <dbReference type="NCBI Taxonomy" id="986746"/>
    <lineage>
        <taxon>Bacteria</taxon>
        <taxon>Pseudomonadati</taxon>
        <taxon>Pseudomonadota</taxon>
        <taxon>Gammaproteobacteria</taxon>
        <taxon>Cellvibrionales</taxon>
        <taxon>Microbulbiferaceae</taxon>
        <taxon>Microbulbifer</taxon>
    </lineage>
</organism>
<dbReference type="InterPro" id="IPR029063">
    <property type="entry name" value="SAM-dependent_MTases_sf"/>
</dbReference>
<dbReference type="PANTHER" id="PTHR43591:SF24">
    <property type="entry name" value="2-METHOXY-6-POLYPRENYL-1,4-BENZOQUINOL METHYLASE, MITOCHONDRIAL"/>
    <property type="match status" value="1"/>
</dbReference>
<evidence type="ECO:0000313" key="3">
    <source>
        <dbReference type="Proteomes" id="UP001596425"/>
    </source>
</evidence>
<dbReference type="Proteomes" id="UP001596425">
    <property type="component" value="Unassembled WGS sequence"/>
</dbReference>
<keyword evidence="2" id="KW-0489">Methyltransferase</keyword>
<dbReference type="EMBL" id="JBHSVR010000001">
    <property type="protein sequence ID" value="MFC6632743.1"/>
    <property type="molecule type" value="Genomic_DNA"/>
</dbReference>
<dbReference type="EC" id="2.1.1.-" evidence="2"/>
<name>A0ABW1YLH3_9GAMM</name>
<evidence type="ECO:0000313" key="2">
    <source>
        <dbReference type="EMBL" id="MFC6632743.1"/>
    </source>
</evidence>
<dbReference type="InterPro" id="IPR013216">
    <property type="entry name" value="Methyltransf_11"/>
</dbReference>
<dbReference type="Gene3D" id="3.40.50.150">
    <property type="entry name" value="Vaccinia Virus protein VP39"/>
    <property type="match status" value="1"/>
</dbReference>
<dbReference type="GO" id="GO:0032259">
    <property type="term" value="P:methylation"/>
    <property type="evidence" value="ECO:0007669"/>
    <property type="project" value="UniProtKB-KW"/>
</dbReference>
<dbReference type="CDD" id="cd02440">
    <property type="entry name" value="AdoMet_MTases"/>
    <property type="match status" value="1"/>
</dbReference>
<dbReference type="RefSeq" id="WP_193191924.1">
    <property type="nucleotide sequence ID" value="NZ_JACZFR010000025.1"/>
</dbReference>
<gene>
    <name evidence="2" type="ORF">ACFQBM_05600</name>
</gene>
<accession>A0ABW1YLH3</accession>
<proteinExistence type="predicted"/>
<feature type="domain" description="Methyltransferase type 11" evidence="1">
    <location>
        <begin position="48"/>
        <end position="147"/>
    </location>
</feature>
<sequence length="211" mass="23106">MSRSESNHSDSAAWDRETADWYVARWGEHPLHSAVPELSQLADGEWVLDVGCGSGTVVRKIAARLSAGEVIGVDPTPRMVDLAREQSRTLQCPVPVRFLQAPAEQLPCPDQSFDLVLAINSLHHWQQLEAGLAEVRRVLKPGGRLVVIDDLWEEIQRHIDDLPVEPQEAEGAHWLSPQAVAGALAGAGFSCTAREYRAPEIAVSIITAQLQ</sequence>
<reference evidence="3" key="1">
    <citation type="journal article" date="2019" name="Int. J. Syst. Evol. Microbiol.">
        <title>The Global Catalogue of Microorganisms (GCM) 10K type strain sequencing project: providing services to taxonomists for standard genome sequencing and annotation.</title>
        <authorList>
            <consortium name="The Broad Institute Genomics Platform"/>
            <consortium name="The Broad Institute Genome Sequencing Center for Infectious Disease"/>
            <person name="Wu L."/>
            <person name="Ma J."/>
        </authorList>
    </citation>
    <scope>NUCLEOTIDE SEQUENCE [LARGE SCALE GENOMIC DNA]</scope>
    <source>
        <strain evidence="3">CGMCC 1.13718</strain>
    </source>
</reference>
<keyword evidence="2" id="KW-0808">Transferase</keyword>
<keyword evidence="3" id="KW-1185">Reference proteome</keyword>
<protein>
    <submittedName>
        <fullName evidence="2">Class I SAM-dependent methyltransferase</fullName>
        <ecNumber evidence="2">2.1.1.-</ecNumber>
    </submittedName>
</protein>
<dbReference type="PANTHER" id="PTHR43591">
    <property type="entry name" value="METHYLTRANSFERASE"/>
    <property type="match status" value="1"/>
</dbReference>
<comment type="caution">
    <text evidence="2">The sequence shown here is derived from an EMBL/GenBank/DDBJ whole genome shotgun (WGS) entry which is preliminary data.</text>
</comment>
<evidence type="ECO:0000259" key="1">
    <source>
        <dbReference type="Pfam" id="PF08241"/>
    </source>
</evidence>
<dbReference type="SUPFAM" id="SSF53335">
    <property type="entry name" value="S-adenosyl-L-methionine-dependent methyltransferases"/>
    <property type="match status" value="1"/>
</dbReference>